<accession>A0ABW4TEZ5</accession>
<gene>
    <name evidence="1" type="ORF">ACFSKW_51500</name>
</gene>
<reference evidence="2" key="1">
    <citation type="journal article" date="2019" name="Int. J. Syst. Evol. Microbiol.">
        <title>The Global Catalogue of Microorganisms (GCM) 10K type strain sequencing project: providing services to taxonomists for standard genome sequencing and annotation.</title>
        <authorList>
            <consortium name="The Broad Institute Genomics Platform"/>
            <consortium name="The Broad Institute Genome Sequencing Center for Infectious Disease"/>
            <person name="Wu L."/>
            <person name="Ma J."/>
        </authorList>
    </citation>
    <scope>NUCLEOTIDE SEQUENCE [LARGE SCALE GENOMIC DNA]</scope>
    <source>
        <strain evidence="2">ICMP 6774ER</strain>
    </source>
</reference>
<proteinExistence type="predicted"/>
<dbReference type="Proteomes" id="UP001597368">
    <property type="component" value="Unassembled WGS sequence"/>
</dbReference>
<keyword evidence="1" id="KW-0378">Hydrolase</keyword>
<protein>
    <submittedName>
        <fullName evidence="1">Alpha/beta fold hydrolase</fullName>
    </submittedName>
</protein>
<dbReference type="Gene3D" id="3.40.50.1820">
    <property type="entry name" value="alpha/beta hydrolase"/>
    <property type="match status" value="1"/>
</dbReference>
<organism evidence="1 2">
    <name type="scientific">Nonomuraea mangrovi</name>
    <dbReference type="NCBI Taxonomy" id="2316207"/>
    <lineage>
        <taxon>Bacteria</taxon>
        <taxon>Bacillati</taxon>
        <taxon>Actinomycetota</taxon>
        <taxon>Actinomycetes</taxon>
        <taxon>Streptosporangiales</taxon>
        <taxon>Streptosporangiaceae</taxon>
        <taxon>Nonomuraea</taxon>
    </lineage>
</organism>
<name>A0ABW4TEZ5_9ACTN</name>
<dbReference type="SUPFAM" id="SSF53474">
    <property type="entry name" value="alpha/beta-Hydrolases"/>
    <property type="match status" value="1"/>
</dbReference>
<evidence type="ECO:0000313" key="1">
    <source>
        <dbReference type="EMBL" id="MFD1939913.1"/>
    </source>
</evidence>
<evidence type="ECO:0000313" key="2">
    <source>
        <dbReference type="Proteomes" id="UP001597368"/>
    </source>
</evidence>
<dbReference type="InterPro" id="IPR029058">
    <property type="entry name" value="AB_hydrolase_fold"/>
</dbReference>
<dbReference type="RefSeq" id="WP_379582631.1">
    <property type="nucleotide sequence ID" value="NZ_JBHUFV010000098.1"/>
</dbReference>
<sequence length="169" mass="17823">MGVDRLALITPSIKAVGIAITSEDHREIARLRRSEPWFTAGLAAFEAIVAGADTQDDWQAVAPFFYGRWDATARAHQAAEGGQRNEVAAAAFAAEGAFDPDAIRAALAMFAAPVLLLSGALDWALGPRPAAAYAGLFPDAELVVQAGGGHYPWLDDADRFAATVAAFLR</sequence>
<dbReference type="GO" id="GO:0016787">
    <property type="term" value="F:hydrolase activity"/>
    <property type="evidence" value="ECO:0007669"/>
    <property type="project" value="UniProtKB-KW"/>
</dbReference>
<comment type="caution">
    <text evidence="1">The sequence shown here is derived from an EMBL/GenBank/DDBJ whole genome shotgun (WGS) entry which is preliminary data.</text>
</comment>
<keyword evidence="2" id="KW-1185">Reference proteome</keyword>
<dbReference type="EMBL" id="JBHUFV010000098">
    <property type="protein sequence ID" value="MFD1939913.1"/>
    <property type="molecule type" value="Genomic_DNA"/>
</dbReference>